<dbReference type="PANTHER" id="PTHR43798:SF33">
    <property type="entry name" value="HYDROLASE, PUTATIVE (AFU_ORTHOLOGUE AFUA_2G14860)-RELATED"/>
    <property type="match status" value="1"/>
</dbReference>
<dbReference type="EMBL" id="KV875098">
    <property type="protein sequence ID" value="OIW28192.1"/>
    <property type="molecule type" value="Genomic_DNA"/>
</dbReference>
<keyword evidence="1" id="KW-0732">Signal</keyword>
<evidence type="ECO:0000313" key="4">
    <source>
        <dbReference type="Proteomes" id="UP000182658"/>
    </source>
</evidence>
<dbReference type="Pfam" id="PF12697">
    <property type="entry name" value="Abhydrolase_6"/>
    <property type="match status" value="1"/>
</dbReference>
<dbReference type="InterPro" id="IPR050266">
    <property type="entry name" value="AB_hydrolase_sf"/>
</dbReference>
<evidence type="ECO:0000259" key="2">
    <source>
        <dbReference type="Pfam" id="PF12697"/>
    </source>
</evidence>
<dbReference type="GO" id="GO:0016020">
    <property type="term" value="C:membrane"/>
    <property type="evidence" value="ECO:0007669"/>
    <property type="project" value="TreeGrafter"/>
</dbReference>
<accession>A0A1J7JER6</accession>
<evidence type="ECO:0000256" key="1">
    <source>
        <dbReference type="SAM" id="SignalP"/>
    </source>
</evidence>
<dbReference type="InterPro" id="IPR029058">
    <property type="entry name" value="AB_hydrolase_fold"/>
</dbReference>
<feature type="chain" id="PRO_5011978296" evidence="1">
    <location>
        <begin position="21"/>
        <end position="371"/>
    </location>
</feature>
<sequence>MMRKHVFASVLWASLIAASAMVPRDLCSTVSFTLPVVALNGLFAAAPDSNNETQVQDFVRAVFSGTVVLPTGTQSVSSTFTINGVYCKPLLVKHNAVQLLVHGITYDKTYWSGLGFGKLYNYQGFASLNGYATLAIDRLGHGANSERPDPFTVVQAPVHVEIFHQLIYAIRSTSVNPLCRKFSKIAYIGHSYGSFLGAGLARQYPTDIDTLVLTGYSTTLNVTTISNLHFVSASVLFPDRFNEPLGYVTDSQLSQREAAFYAGSYNRAIPLVDYHLEDTVTDGEAAGLVSLFQPSPAFSNPLLIITGVDDALLCSPPLSSCLSLLAASGQLFPNSTHFEYSAIPNTGHDLNLHYSAPVTFARIHFFLDKYF</sequence>
<dbReference type="InParanoid" id="A0A1J7JER6"/>
<dbReference type="Proteomes" id="UP000182658">
    <property type="component" value="Unassembled WGS sequence"/>
</dbReference>
<dbReference type="InterPro" id="IPR000073">
    <property type="entry name" value="AB_hydrolase_1"/>
</dbReference>
<dbReference type="PANTHER" id="PTHR43798">
    <property type="entry name" value="MONOACYLGLYCEROL LIPASE"/>
    <property type="match status" value="1"/>
</dbReference>
<evidence type="ECO:0000313" key="3">
    <source>
        <dbReference type="EMBL" id="OIW28192.1"/>
    </source>
</evidence>
<dbReference type="Gene3D" id="3.40.50.1820">
    <property type="entry name" value="alpha/beta hydrolase"/>
    <property type="match status" value="1"/>
</dbReference>
<dbReference type="AlphaFoldDB" id="A0A1J7JER6"/>
<dbReference type="STRING" id="1408157.A0A1J7JER6"/>
<dbReference type="GO" id="GO:0016787">
    <property type="term" value="F:hydrolase activity"/>
    <property type="evidence" value="ECO:0007669"/>
    <property type="project" value="UniProtKB-KW"/>
</dbReference>
<feature type="domain" description="AB hydrolase-1" evidence="2">
    <location>
        <begin position="99"/>
        <end position="362"/>
    </location>
</feature>
<keyword evidence="3" id="KW-0378">Hydrolase</keyword>
<organism evidence="3 4">
    <name type="scientific">Coniochaeta ligniaria NRRL 30616</name>
    <dbReference type="NCBI Taxonomy" id="1408157"/>
    <lineage>
        <taxon>Eukaryota</taxon>
        <taxon>Fungi</taxon>
        <taxon>Dikarya</taxon>
        <taxon>Ascomycota</taxon>
        <taxon>Pezizomycotina</taxon>
        <taxon>Sordariomycetes</taxon>
        <taxon>Sordariomycetidae</taxon>
        <taxon>Coniochaetales</taxon>
        <taxon>Coniochaetaceae</taxon>
        <taxon>Coniochaeta</taxon>
    </lineage>
</organism>
<proteinExistence type="predicted"/>
<reference evidence="3 4" key="1">
    <citation type="submission" date="2016-10" db="EMBL/GenBank/DDBJ databases">
        <title>Draft genome sequence of Coniochaeta ligniaria NRRL30616, a lignocellulolytic fungus for bioabatement of inhibitors in plant biomass hydrolysates.</title>
        <authorList>
            <consortium name="DOE Joint Genome Institute"/>
            <person name="Jimenez D.J."/>
            <person name="Hector R.E."/>
            <person name="Riley R."/>
            <person name="Sun H."/>
            <person name="Grigoriev I.V."/>
            <person name="Van Elsas J.D."/>
            <person name="Nichols N.N."/>
        </authorList>
    </citation>
    <scope>NUCLEOTIDE SEQUENCE [LARGE SCALE GENOMIC DNA]</scope>
    <source>
        <strain evidence="3 4">NRRL 30616</strain>
    </source>
</reference>
<dbReference type="OrthoDB" id="190201at2759"/>
<keyword evidence="4" id="KW-1185">Reference proteome</keyword>
<name>A0A1J7JER6_9PEZI</name>
<protein>
    <submittedName>
        <fullName evidence="3">Alpha/beta-hydrolase</fullName>
    </submittedName>
</protein>
<dbReference type="SUPFAM" id="SSF53474">
    <property type="entry name" value="alpha/beta-Hydrolases"/>
    <property type="match status" value="1"/>
</dbReference>
<feature type="signal peptide" evidence="1">
    <location>
        <begin position="1"/>
        <end position="20"/>
    </location>
</feature>
<gene>
    <name evidence="3" type="ORF">CONLIGDRAFT_703090</name>
</gene>